<keyword evidence="4" id="KW-0472">Membrane</keyword>
<evidence type="ECO:0000256" key="1">
    <source>
        <dbReference type="ARBA" id="ARBA00022670"/>
    </source>
</evidence>
<keyword evidence="6" id="KW-1185">Reference proteome</keyword>
<dbReference type="GO" id="GO:0006508">
    <property type="term" value="P:proteolysis"/>
    <property type="evidence" value="ECO:0007669"/>
    <property type="project" value="UniProtKB-KW"/>
</dbReference>
<dbReference type="PANTHER" id="PTHR43343">
    <property type="entry name" value="PEPTIDASE S12"/>
    <property type="match status" value="1"/>
</dbReference>
<feature type="region of interest" description="Disordered" evidence="3">
    <location>
        <begin position="1"/>
        <end position="86"/>
    </location>
</feature>
<keyword evidence="1 5" id="KW-0645">Protease</keyword>
<dbReference type="InterPro" id="IPR001940">
    <property type="entry name" value="Peptidase_S1C"/>
</dbReference>
<comment type="caution">
    <text evidence="5">The sequence shown here is derived from an EMBL/GenBank/DDBJ whole genome shotgun (WGS) entry which is preliminary data.</text>
</comment>
<dbReference type="Gene3D" id="2.40.10.120">
    <property type="match status" value="1"/>
</dbReference>
<dbReference type="PRINTS" id="PR00834">
    <property type="entry name" value="PROTEASES2C"/>
</dbReference>
<feature type="transmembrane region" description="Helical" evidence="4">
    <location>
        <begin position="92"/>
        <end position="112"/>
    </location>
</feature>
<dbReference type="InterPro" id="IPR009003">
    <property type="entry name" value="Peptidase_S1_PA"/>
</dbReference>
<keyword evidence="4" id="KW-1133">Transmembrane helix</keyword>
<organism evidence="5 6">
    <name type="scientific">Noviherbaspirillum galbum</name>
    <dbReference type="NCBI Taxonomy" id="2709383"/>
    <lineage>
        <taxon>Bacteria</taxon>
        <taxon>Pseudomonadati</taxon>
        <taxon>Pseudomonadota</taxon>
        <taxon>Betaproteobacteria</taxon>
        <taxon>Burkholderiales</taxon>
        <taxon>Oxalobacteraceae</taxon>
        <taxon>Noviherbaspirillum</taxon>
    </lineage>
</organism>
<keyword evidence="2" id="KW-0378">Hydrolase</keyword>
<dbReference type="SUPFAM" id="SSF50494">
    <property type="entry name" value="Trypsin-like serine proteases"/>
    <property type="match status" value="1"/>
</dbReference>
<dbReference type="EMBL" id="JAAIVB010000072">
    <property type="protein sequence ID" value="NEX63523.1"/>
    <property type="molecule type" value="Genomic_DNA"/>
</dbReference>
<evidence type="ECO:0000256" key="3">
    <source>
        <dbReference type="SAM" id="MobiDB-lite"/>
    </source>
</evidence>
<dbReference type="Pfam" id="PF13365">
    <property type="entry name" value="Trypsin_2"/>
    <property type="match status" value="1"/>
</dbReference>
<proteinExistence type="predicted"/>
<evidence type="ECO:0000313" key="6">
    <source>
        <dbReference type="Proteomes" id="UP000482155"/>
    </source>
</evidence>
<sequence length="345" mass="36150">MKRTPIYSRSSQRPRGTAHSGGNDESSGSRIAAPFGERSEGTPQPPRQDAPGNPSPSATRTENPPPAIASGSKSATPVTPPKSKPRLNQTSAWLALLSASLTALCFLTYQAWLAPPQLTQKDIDAAVLHTLSTTVLPSAEARAFERIRPSVVRVVQKAKGRGGEGKLRGVGTGVVIVNNGTILTNFHVVQGGEDTLKVDFYDGTESEAYVVKRMPEHDLAIIRAKTIPDDLLPATMRSTHGLLVGDHVMAVGFPFNIGPSASSGIVSGLKRVYHSPDNNEVLDNLIQFDAAANPGNSGGPLVTMDGEVVGIVTAILSPHEPGTFVGIGFAVPIEVAASGVGMSPF</sequence>
<dbReference type="InterPro" id="IPR051201">
    <property type="entry name" value="Chloro_Bact_Ser_Proteases"/>
</dbReference>
<evidence type="ECO:0000313" key="5">
    <source>
        <dbReference type="EMBL" id="NEX63523.1"/>
    </source>
</evidence>
<evidence type="ECO:0000256" key="4">
    <source>
        <dbReference type="SAM" id="Phobius"/>
    </source>
</evidence>
<dbReference type="PANTHER" id="PTHR43343:SF3">
    <property type="entry name" value="PROTEASE DO-LIKE 8, CHLOROPLASTIC"/>
    <property type="match status" value="1"/>
</dbReference>
<reference evidence="5 6" key="1">
    <citation type="submission" date="2020-02" db="EMBL/GenBank/DDBJ databases">
        <authorList>
            <person name="Kim M.K."/>
        </authorList>
    </citation>
    <scope>NUCLEOTIDE SEQUENCE [LARGE SCALE GENOMIC DNA]</scope>
    <source>
        <strain evidence="5 6">17J57-3</strain>
    </source>
</reference>
<protein>
    <submittedName>
        <fullName evidence="5">Trypsin-like serine protease</fullName>
    </submittedName>
</protein>
<accession>A0A6B3SRZ2</accession>
<name>A0A6B3SRZ2_9BURK</name>
<keyword evidence="4" id="KW-0812">Transmembrane</keyword>
<dbReference type="Proteomes" id="UP000482155">
    <property type="component" value="Unassembled WGS sequence"/>
</dbReference>
<dbReference type="GO" id="GO:0004252">
    <property type="term" value="F:serine-type endopeptidase activity"/>
    <property type="evidence" value="ECO:0007669"/>
    <property type="project" value="InterPro"/>
</dbReference>
<gene>
    <name evidence="5" type="ORF">G3574_20795</name>
</gene>
<evidence type="ECO:0000256" key="2">
    <source>
        <dbReference type="ARBA" id="ARBA00022801"/>
    </source>
</evidence>
<dbReference type="AlphaFoldDB" id="A0A6B3SRZ2"/>